<dbReference type="PANTHER" id="PTHR33168">
    <property type="entry name" value="STRESS INDUCED PROTEIN-RELATED"/>
    <property type="match status" value="1"/>
</dbReference>
<name>A0AAN9JMV0_CLITE</name>
<dbReference type="PROSITE" id="PS51257">
    <property type="entry name" value="PROKAR_LIPOPROTEIN"/>
    <property type="match status" value="1"/>
</dbReference>
<evidence type="ECO:0000313" key="1">
    <source>
        <dbReference type="EMBL" id="KAK7301079.1"/>
    </source>
</evidence>
<dbReference type="EMBL" id="JAYKXN010000003">
    <property type="protein sequence ID" value="KAK7301079.1"/>
    <property type="molecule type" value="Genomic_DNA"/>
</dbReference>
<accession>A0AAN9JMV0</accession>
<proteinExistence type="predicted"/>
<protein>
    <submittedName>
        <fullName evidence="1">Uncharacterized protein</fullName>
    </submittedName>
</protein>
<dbReference type="AlphaFoldDB" id="A0AAN9JMV0"/>
<keyword evidence="2" id="KW-1185">Reference proteome</keyword>
<organism evidence="1 2">
    <name type="scientific">Clitoria ternatea</name>
    <name type="common">Butterfly pea</name>
    <dbReference type="NCBI Taxonomy" id="43366"/>
    <lineage>
        <taxon>Eukaryota</taxon>
        <taxon>Viridiplantae</taxon>
        <taxon>Streptophyta</taxon>
        <taxon>Embryophyta</taxon>
        <taxon>Tracheophyta</taxon>
        <taxon>Spermatophyta</taxon>
        <taxon>Magnoliopsida</taxon>
        <taxon>eudicotyledons</taxon>
        <taxon>Gunneridae</taxon>
        <taxon>Pentapetalae</taxon>
        <taxon>rosids</taxon>
        <taxon>fabids</taxon>
        <taxon>Fabales</taxon>
        <taxon>Fabaceae</taxon>
        <taxon>Papilionoideae</taxon>
        <taxon>50 kb inversion clade</taxon>
        <taxon>NPAAA clade</taxon>
        <taxon>indigoferoid/millettioid clade</taxon>
        <taxon>Phaseoleae</taxon>
        <taxon>Clitoria</taxon>
    </lineage>
</organism>
<reference evidence="1 2" key="1">
    <citation type="submission" date="2024-01" db="EMBL/GenBank/DDBJ databases">
        <title>The genomes of 5 underutilized Papilionoideae crops provide insights into root nodulation and disease resistance.</title>
        <authorList>
            <person name="Yuan L."/>
        </authorList>
    </citation>
    <scope>NUCLEOTIDE SEQUENCE [LARGE SCALE GENOMIC DNA]</scope>
    <source>
        <strain evidence="1">LY-2023</strain>
        <tissue evidence="1">Leaf</tissue>
    </source>
</reference>
<gene>
    <name evidence="1" type="ORF">RJT34_11938</name>
</gene>
<sequence length="86" mass="9478">MEKSSSPSRSTTTTQGVLLSCWGCLKLKLPWTKRTSTYKPIGGFGYDPLSYAQNFDEGLMGDEEESSCRRFSARYAAPSSSAKPLK</sequence>
<dbReference type="Proteomes" id="UP001359559">
    <property type="component" value="Unassembled WGS sequence"/>
</dbReference>
<comment type="caution">
    <text evidence="1">The sequence shown here is derived from an EMBL/GenBank/DDBJ whole genome shotgun (WGS) entry which is preliminary data.</text>
</comment>
<evidence type="ECO:0000313" key="2">
    <source>
        <dbReference type="Proteomes" id="UP001359559"/>
    </source>
</evidence>